<comment type="function">
    <text evidence="10">Phosphatase that hydrolyzes non-canonical purine nucleotides such as XTP and ITP to their respective diphosphate derivatives. Probably excludes non-canonical purines from DNA/RNA precursor pool, thus preventing their incorporation into DNA/RNA and avoiding chromosomal lesions.</text>
</comment>
<comment type="cofactor">
    <cofactor evidence="1">
        <name>Mn(2+)</name>
        <dbReference type="ChEBI" id="CHEBI:29035"/>
    </cofactor>
</comment>
<accession>A0A7J3Z8R7</accession>
<dbReference type="Gene3D" id="3.90.950.10">
    <property type="match status" value="1"/>
</dbReference>
<keyword evidence="2 10" id="KW-0479">Metal-binding</keyword>
<proteinExistence type="inferred from homology"/>
<evidence type="ECO:0000256" key="8">
    <source>
        <dbReference type="ARBA" id="ARBA00048174"/>
    </source>
</evidence>
<dbReference type="GO" id="GO:0006772">
    <property type="term" value="P:thiamine metabolic process"/>
    <property type="evidence" value="ECO:0007669"/>
    <property type="project" value="TreeGrafter"/>
</dbReference>
<dbReference type="GO" id="GO:0009117">
    <property type="term" value="P:nucleotide metabolic process"/>
    <property type="evidence" value="ECO:0007669"/>
    <property type="project" value="UniProtKB-KW"/>
</dbReference>
<dbReference type="NCBIfam" id="TIGR00258">
    <property type="entry name" value="inosine/xanthosine triphosphatase"/>
    <property type="match status" value="1"/>
</dbReference>
<evidence type="ECO:0000256" key="3">
    <source>
        <dbReference type="ARBA" id="ARBA00022741"/>
    </source>
</evidence>
<evidence type="ECO:0000259" key="11">
    <source>
        <dbReference type="Pfam" id="PF01931"/>
    </source>
</evidence>
<evidence type="ECO:0000256" key="10">
    <source>
        <dbReference type="HAMAP-Rule" id="MF_00648"/>
    </source>
</evidence>
<dbReference type="Pfam" id="PF01931">
    <property type="entry name" value="NTPase_I-T"/>
    <property type="match status" value="1"/>
</dbReference>
<dbReference type="GO" id="GO:0046872">
    <property type="term" value="F:metal ion binding"/>
    <property type="evidence" value="ECO:0007669"/>
    <property type="project" value="UniProtKB-KW"/>
</dbReference>
<comment type="caution">
    <text evidence="12">The sequence shown here is derived from an EMBL/GenBank/DDBJ whole genome shotgun (WGS) entry which is preliminary data.</text>
</comment>
<protein>
    <recommendedName>
        <fullName evidence="10">Probable inosine/xanthosine triphosphatase</fullName>
        <shortName evidence="10">ITPase/XTPase</shortName>
        <ecNumber evidence="10">3.6.1.73</ecNumber>
    </recommendedName>
    <alternativeName>
        <fullName evidence="10">Non-canonical purine NTP phosphatase</fullName>
    </alternativeName>
    <alternativeName>
        <fullName evidence="10">Non-standard purine NTP phosphatase</fullName>
    </alternativeName>
    <alternativeName>
        <fullName evidence="10">Nucleoside-triphosphate phosphatase</fullName>
        <shortName evidence="10">NTPase</shortName>
    </alternativeName>
</protein>
<feature type="binding site" evidence="10">
    <location>
        <position position="36"/>
    </location>
    <ligand>
        <name>Mg(2+)</name>
        <dbReference type="ChEBI" id="CHEBI:18420"/>
    </ligand>
</feature>
<dbReference type="InterPro" id="IPR029001">
    <property type="entry name" value="ITPase-like_fam"/>
</dbReference>
<comment type="catalytic activity">
    <reaction evidence="8 10">
        <text>ITP + H2O = IDP + phosphate + H(+)</text>
        <dbReference type="Rhea" id="RHEA:28330"/>
        <dbReference type="ChEBI" id="CHEBI:15377"/>
        <dbReference type="ChEBI" id="CHEBI:15378"/>
        <dbReference type="ChEBI" id="CHEBI:43474"/>
        <dbReference type="ChEBI" id="CHEBI:58280"/>
        <dbReference type="ChEBI" id="CHEBI:61402"/>
        <dbReference type="EC" id="3.6.1.73"/>
    </reaction>
</comment>
<comment type="subunit">
    <text evidence="10">Homodimer.</text>
</comment>
<sequence length="177" mass="19520">MAVVCVGSLNPTKLEGVRRAFRVFFPSAEVRGCTIETGLPPQPVGLEVVMSGARVRGEKALQCYRECEFGVGVEAGFIGIREDYYDVQVAYIISREGVASYGFSPAFPLPKRIVQQILVGTYRELEEAVDHYYGTERIGEKGGFIKLLTKGAVTREDLVFAAVAMALVPFINKELYQ</sequence>
<keyword evidence="6 10" id="KW-0546">Nucleotide metabolism</keyword>
<evidence type="ECO:0000256" key="9">
    <source>
        <dbReference type="ARBA" id="ARBA00048781"/>
    </source>
</evidence>
<dbReference type="InterPro" id="IPR002786">
    <property type="entry name" value="Non_canon_purine_NTPase"/>
</dbReference>
<dbReference type="GO" id="GO:0000166">
    <property type="term" value="F:nucleotide binding"/>
    <property type="evidence" value="ECO:0007669"/>
    <property type="project" value="UniProtKB-KW"/>
</dbReference>
<keyword evidence="3 10" id="KW-0547">Nucleotide-binding</keyword>
<evidence type="ECO:0000256" key="6">
    <source>
        <dbReference type="ARBA" id="ARBA00023080"/>
    </source>
</evidence>
<dbReference type="InterPro" id="IPR026533">
    <property type="entry name" value="NTPase/PRRC1"/>
</dbReference>
<organism evidence="12">
    <name type="scientific">Ignisphaera aggregans</name>
    <dbReference type="NCBI Taxonomy" id="334771"/>
    <lineage>
        <taxon>Archaea</taxon>
        <taxon>Thermoproteota</taxon>
        <taxon>Thermoprotei</taxon>
        <taxon>Desulfurococcales</taxon>
        <taxon>Desulfurococcaceae</taxon>
        <taxon>Ignisphaera</taxon>
    </lineage>
</organism>
<evidence type="ECO:0000256" key="1">
    <source>
        <dbReference type="ARBA" id="ARBA00001936"/>
    </source>
</evidence>
<evidence type="ECO:0000256" key="4">
    <source>
        <dbReference type="ARBA" id="ARBA00022801"/>
    </source>
</evidence>
<dbReference type="EMBL" id="DRYQ01000111">
    <property type="protein sequence ID" value="HHQ51200.1"/>
    <property type="molecule type" value="Genomic_DNA"/>
</dbReference>
<comment type="cofactor">
    <cofactor evidence="10">
        <name>Mg(2+)</name>
        <dbReference type="ChEBI" id="CHEBI:18420"/>
    </cofactor>
    <cofactor evidence="10">
        <name>Mn(2+)</name>
        <dbReference type="ChEBI" id="CHEBI:29035"/>
    </cofactor>
    <text evidence="10">Binds 1 divalent metal cation per subunit; can use either Mg(2+) or Mn(2+).</text>
</comment>
<feature type="domain" description="Non-canonical purine NTP phosphatase/PRRC1" evidence="11">
    <location>
        <begin position="7"/>
        <end position="171"/>
    </location>
</feature>
<dbReference type="HAMAP" id="MF_00648">
    <property type="entry name" value="Non_canon_purine_NTPase_YjjX"/>
    <property type="match status" value="1"/>
</dbReference>
<name>A0A7J3Z8R7_9CREN</name>
<dbReference type="FunFam" id="3.90.950.10:FF:000002">
    <property type="entry name" value="Inosine/xanthosine triphosphatase"/>
    <property type="match status" value="1"/>
</dbReference>
<dbReference type="AlphaFoldDB" id="A0A7J3Z8R7"/>
<dbReference type="PANTHER" id="PTHR34699:SF2">
    <property type="entry name" value="NON-CANONICAL PURINE NTP PHOSPHATASE_PRRC1 DOMAIN-CONTAINING PROTEIN"/>
    <property type="match status" value="1"/>
</dbReference>
<dbReference type="PANTHER" id="PTHR34699">
    <property type="match status" value="1"/>
</dbReference>
<comment type="catalytic activity">
    <reaction evidence="9 10">
        <text>XTP + H2O = XDP + phosphate + H(+)</text>
        <dbReference type="Rhea" id="RHEA:28406"/>
        <dbReference type="ChEBI" id="CHEBI:15377"/>
        <dbReference type="ChEBI" id="CHEBI:15378"/>
        <dbReference type="ChEBI" id="CHEBI:43474"/>
        <dbReference type="ChEBI" id="CHEBI:59884"/>
        <dbReference type="ChEBI" id="CHEBI:61314"/>
        <dbReference type="EC" id="3.6.1.73"/>
    </reaction>
</comment>
<keyword evidence="4 10" id="KW-0378">Hydrolase</keyword>
<keyword evidence="5 10" id="KW-0460">Magnesium</keyword>
<evidence type="ECO:0000256" key="2">
    <source>
        <dbReference type="ARBA" id="ARBA00022723"/>
    </source>
</evidence>
<keyword evidence="7 10" id="KW-0464">Manganese</keyword>
<gene>
    <name evidence="12" type="primary">yjjX</name>
    <name evidence="12" type="ORF">ENM66_07635</name>
</gene>
<dbReference type="SUPFAM" id="SSF52972">
    <property type="entry name" value="ITPase-like"/>
    <property type="match status" value="1"/>
</dbReference>
<evidence type="ECO:0000256" key="5">
    <source>
        <dbReference type="ARBA" id="ARBA00022842"/>
    </source>
</evidence>
<comment type="caution">
    <text evidence="10">Lacks conserved residue(s) required for the propagation of feature annotation.</text>
</comment>
<dbReference type="GO" id="GO:0103023">
    <property type="term" value="F:ITPase activity"/>
    <property type="evidence" value="ECO:0007669"/>
    <property type="project" value="UniProtKB-EC"/>
</dbReference>
<reference evidence="12" key="1">
    <citation type="journal article" date="2020" name="mSystems">
        <title>Genome- and Community-Level Interaction Insights into Carbon Utilization and Element Cycling Functions of Hydrothermarchaeota in Hydrothermal Sediment.</title>
        <authorList>
            <person name="Zhou Z."/>
            <person name="Liu Y."/>
            <person name="Xu W."/>
            <person name="Pan J."/>
            <person name="Luo Z.H."/>
            <person name="Li M."/>
        </authorList>
    </citation>
    <scope>NUCLEOTIDE SEQUENCE [LARGE SCALE GENOMIC DNA]</scope>
    <source>
        <strain evidence="12">SpSt-1105</strain>
    </source>
</reference>
<evidence type="ECO:0000256" key="7">
    <source>
        <dbReference type="ARBA" id="ARBA00023211"/>
    </source>
</evidence>
<feature type="binding site" evidence="10">
    <location>
        <position position="66"/>
    </location>
    <ligand>
        <name>Mg(2+)</name>
        <dbReference type="ChEBI" id="CHEBI:18420"/>
    </ligand>
</feature>
<evidence type="ECO:0000313" key="12">
    <source>
        <dbReference type="EMBL" id="HHQ51200.1"/>
    </source>
</evidence>
<comment type="similarity">
    <text evidence="10">Belongs to the YjjX NTPase family.</text>
</comment>
<dbReference type="InterPro" id="IPR050299">
    <property type="entry name" value="YjjX_NTPase"/>
</dbReference>
<dbReference type="EC" id="3.6.1.73" evidence="10"/>